<proteinExistence type="predicted"/>
<accession>A0A179HAV2</accession>
<name>A0A179HAV2_PURLI</name>
<protein>
    <submittedName>
        <fullName evidence="1">Uncharacterized protein</fullName>
    </submittedName>
</protein>
<dbReference type="AlphaFoldDB" id="A0A179HAV2"/>
<dbReference type="Proteomes" id="UP000078240">
    <property type="component" value="Unassembled WGS sequence"/>
</dbReference>
<evidence type="ECO:0000313" key="1">
    <source>
        <dbReference type="EMBL" id="OAQ87426.1"/>
    </source>
</evidence>
<evidence type="ECO:0000313" key="2">
    <source>
        <dbReference type="Proteomes" id="UP000078240"/>
    </source>
</evidence>
<gene>
    <name evidence="1" type="ORF">VFPBJ_01466</name>
</gene>
<sequence>MPEKDGSRDNCGGFGAAPKFVVHPRFNPRGLNGADRIPTYTSRHCAWHMWELRPIQPAPDVEPTRGSGPRRRPGLVCRHHRVVDIVG</sequence>
<comment type="caution">
    <text evidence="1">The sequence shown here is derived from an EMBL/GenBank/DDBJ whole genome shotgun (WGS) entry which is preliminary data.</text>
</comment>
<organism evidence="1 2">
    <name type="scientific">Purpureocillium lilacinum</name>
    <name type="common">Paecilomyces lilacinus</name>
    <dbReference type="NCBI Taxonomy" id="33203"/>
    <lineage>
        <taxon>Eukaryota</taxon>
        <taxon>Fungi</taxon>
        <taxon>Dikarya</taxon>
        <taxon>Ascomycota</taxon>
        <taxon>Pezizomycotina</taxon>
        <taxon>Sordariomycetes</taxon>
        <taxon>Hypocreomycetidae</taxon>
        <taxon>Hypocreales</taxon>
        <taxon>Ophiocordycipitaceae</taxon>
        <taxon>Purpureocillium</taxon>
    </lineage>
</organism>
<dbReference type="EMBL" id="LSBH01000001">
    <property type="protein sequence ID" value="OAQ87426.1"/>
    <property type="molecule type" value="Genomic_DNA"/>
</dbReference>
<reference evidence="1 2" key="1">
    <citation type="submission" date="2016-01" db="EMBL/GenBank/DDBJ databases">
        <title>Biosynthesis of antibiotic leucinostatins and their inhibition on Phytophthora in bio-control Purpureocillium lilacinum.</title>
        <authorList>
            <person name="Wang G."/>
            <person name="Liu Z."/>
            <person name="Lin R."/>
            <person name="Li E."/>
            <person name="Mao Z."/>
            <person name="Ling J."/>
            <person name="Yin W."/>
            <person name="Xie B."/>
        </authorList>
    </citation>
    <scope>NUCLEOTIDE SEQUENCE [LARGE SCALE GENOMIC DNA]</scope>
    <source>
        <strain evidence="1">PLBJ-1</strain>
    </source>
</reference>